<dbReference type="AlphaFoldDB" id="A0A178W7I0"/>
<evidence type="ECO:0000313" key="3">
    <source>
        <dbReference type="Proteomes" id="UP000078284"/>
    </source>
</evidence>
<feature type="coiled-coil region" evidence="1">
    <location>
        <begin position="24"/>
        <end position="51"/>
    </location>
</feature>
<dbReference type="SUPFAM" id="SSF53056">
    <property type="entry name" value="beta-carbonic anhydrase, cab"/>
    <property type="match status" value="1"/>
</dbReference>
<protein>
    <submittedName>
        <fullName evidence="2">Uncharacterized protein</fullName>
    </submittedName>
</protein>
<sequence length="102" mass="11543">MSTESYEDAIKRLGELLSKKSDLGNVAAAKIKKLTDELEELDSNKLDAVERIKSGFLHFKTNNYEKNPTLYNSLAKSQSPKVLILPIYIILFSPLRPLTYLV</sequence>
<name>A0A178W7I0_ARATH</name>
<accession>A0A178W7I0</accession>
<dbReference type="GO" id="GO:0004089">
    <property type="term" value="F:carbonate dehydratase activity"/>
    <property type="evidence" value="ECO:0007669"/>
    <property type="project" value="InterPro"/>
</dbReference>
<organism evidence="2 3">
    <name type="scientific">Arabidopsis thaliana</name>
    <name type="common">Mouse-ear cress</name>
    <dbReference type="NCBI Taxonomy" id="3702"/>
    <lineage>
        <taxon>Eukaryota</taxon>
        <taxon>Viridiplantae</taxon>
        <taxon>Streptophyta</taxon>
        <taxon>Embryophyta</taxon>
        <taxon>Tracheophyta</taxon>
        <taxon>Spermatophyta</taxon>
        <taxon>Magnoliopsida</taxon>
        <taxon>eudicotyledons</taxon>
        <taxon>Gunneridae</taxon>
        <taxon>Pentapetalae</taxon>
        <taxon>rosids</taxon>
        <taxon>malvids</taxon>
        <taxon>Brassicales</taxon>
        <taxon>Brassicaceae</taxon>
        <taxon>Camelineae</taxon>
        <taxon>Arabidopsis</taxon>
    </lineage>
</organism>
<evidence type="ECO:0000313" key="2">
    <source>
        <dbReference type="EMBL" id="OAP13012.1"/>
    </source>
</evidence>
<reference evidence="3" key="1">
    <citation type="journal article" date="2016" name="Proc. Natl. Acad. Sci. U.S.A.">
        <title>Chromosome-level assembly of Arabidopsis thaliana Ler reveals the extent of translocation and inversion polymorphisms.</title>
        <authorList>
            <person name="Zapata L."/>
            <person name="Ding J."/>
            <person name="Willing E.M."/>
            <person name="Hartwig B."/>
            <person name="Bezdan D."/>
            <person name="Jiao W.B."/>
            <person name="Patel V."/>
            <person name="Velikkakam James G."/>
            <person name="Koornneef M."/>
            <person name="Ossowski S."/>
            <person name="Schneeberger K."/>
        </authorList>
    </citation>
    <scope>NUCLEOTIDE SEQUENCE [LARGE SCALE GENOMIC DNA]</scope>
    <source>
        <strain evidence="3">cv. Landsberg erecta</strain>
    </source>
</reference>
<dbReference type="EMBL" id="LUHQ01000001">
    <property type="protein sequence ID" value="OAP13012.1"/>
    <property type="molecule type" value="Genomic_DNA"/>
</dbReference>
<proteinExistence type="predicted"/>
<dbReference type="GO" id="GO:0008270">
    <property type="term" value="F:zinc ion binding"/>
    <property type="evidence" value="ECO:0007669"/>
    <property type="project" value="InterPro"/>
</dbReference>
<gene>
    <name evidence="2" type="ordered locus">AXX17_At1g24890</name>
</gene>
<comment type="caution">
    <text evidence="2">The sequence shown here is derived from an EMBL/GenBank/DDBJ whole genome shotgun (WGS) entry which is preliminary data.</text>
</comment>
<dbReference type="Gene3D" id="3.40.1050.10">
    <property type="entry name" value="Carbonic anhydrase"/>
    <property type="match status" value="1"/>
</dbReference>
<dbReference type="Proteomes" id="UP000078284">
    <property type="component" value="Chromosome 1"/>
</dbReference>
<keyword evidence="1" id="KW-0175">Coiled coil</keyword>
<evidence type="ECO:0000256" key="1">
    <source>
        <dbReference type="SAM" id="Coils"/>
    </source>
</evidence>
<dbReference type="InterPro" id="IPR036874">
    <property type="entry name" value="Carbonic_anhydrase_sf"/>
</dbReference>